<reference evidence="20 21" key="1">
    <citation type="submission" date="2023-03" db="EMBL/GenBank/DDBJ databases">
        <title>Novel Species.</title>
        <authorList>
            <person name="Ma S."/>
        </authorList>
    </citation>
    <scope>NUCLEOTIDE SEQUENCE [LARGE SCALE GENOMIC DNA]</scope>
    <source>
        <strain evidence="20 21">LIND6LT2</strain>
    </source>
</reference>
<evidence type="ECO:0000256" key="11">
    <source>
        <dbReference type="ARBA" id="ARBA00022692"/>
    </source>
</evidence>
<evidence type="ECO:0000313" key="20">
    <source>
        <dbReference type="EMBL" id="WZL70259.1"/>
    </source>
</evidence>
<evidence type="ECO:0000256" key="17">
    <source>
        <dbReference type="ARBA" id="ARBA00023264"/>
    </source>
</evidence>
<evidence type="ECO:0000256" key="12">
    <source>
        <dbReference type="ARBA" id="ARBA00022695"/>
    </source>
</evidence>
<dbReference type="InterPro" id="IPR000374">
    <property type="entry name" value="PC_trans"/>
</dbReference>
<feature type="transmembrane region" description="Helical" evidence="19">
    <location>
        <begin position="51"/>
        <end position="68"/>
    </location>
</feature>
<protein>
    <recommendedName>
        <fullName evidence="7 18">Phosphatidate cytidylyltransferase</fullName>
        <ecNumber evidence="6 18">2.7.7.41</ecNumber>
    </recommendedName>
</protein>
<dbReference type="RefSeq" id="WP_341877222.1">
    <property type="nucleotide sequence ID" value="NZ_CP121687.1"/>
</dbReference>
<evidence type="ECO:0000256" key="2">
    <source>
        <dbReference type="ARBA" id="ARBA00004651"/>
    </source>
</evidence>
<evidence type="ECO:0000256" key="13">
    <source>
        <dbReference type="ARBA" id="ARBA00022989"/>
    </source>
</evidence>
<dbReference type="PANTHER" id="PTHR46382:SF1">
    <property type="entry name" value="PHOSPHATIDATE CYTIDYLYLTRANSFERASE"/>
    <property type="match status" value="1"/>
</dbReference>
<keyword evidence="11 18" id="KW-0812">Transmembrane</keyword>
<evidence type="ECO:0000256" key="8">
    <source>
        <dbReference type="ARBA" id="ARBA00022475"/>
    </source>
</evidence>
<keyword evidence="9" id="KW-0444">Lipid biosynthesis</keyword>
<accession>A0ABZ2Y4L6</accession>
<feature type="transmembrane region" description="Helical" evidence="19">
    <location>
        <begin position="170"/>
        <end position="191"/>
    </location>
</feature>
<comment type="pathway">
    <text evidence="4">Lipid metabolism.</text>
</comment>
<keyword evidence="17" id="KW-1208">Phospholipid metabolism</keyword>
<feature type="transmembrane region" description="Helical" evidence="19">
    <location>
        <begin position="74"/>
        <end position="92"/>
    </location>
</feature>
<evidence type="ECO:0000256" key="4">
    <source>
        <dbReference type="ARBA" id="ARBA00005189"/>
    </source>
</evidence>
<name>A0ABZ2Y4L6_9FIRM</name>
<feature type="transmembrane region" description="Helical" evidence="19">
    <location>
        <begin position="99"/>
        <end position="117"/>
    </location>
</feature>
<comment type="subcellular location">
    <subcellularLocation>
        <location evidence="2">Cell membrane</location>
        <topology evidence="2">Multi-pass membrane protein</topology>
    </subcellularLocation>
</comment>
<feature type="transmembrane region" description="Helical" evidence="19">
    <location>
        <begin position="129"/>
        <end position="149"/>
    </location>
</feature>
<keyword evidence="14" id="KW-0443">Lipid metabolism</keyword>
<gene>
    <name evidence="20" type="ORF">QBE51_01640</name>
</gene>
<keyword evidence="16" id="KW-0594">Phospholipid biosynthesis</keyword>
<evidence type="ECO:0000256" key="18">
    <source>
        <dbReference type="RuleBase" id="RU003938"/>
    </source>
</evidence>
<evidence type="ECO:0000256" key="3">
    <source>
        <dbReference type="ARBA" id="ARBA00005119"/>
    </source>
</evidence>
<comment type="similarity">
    <text evidence="5 18">Belongs to the CDS family.</text>
</comment>
<dbReference type="Pfam" id="PF01148">
    <property type="entry name" value="CTP_transf_1"/>
    <property type="match status" value="1"/>
</dbReference>
<feature type="transmembrane region" description="Helical" evidence="19">
    <location>
        <begin position="6"/>
        <end position="39"/>
    </location>
</feature>
<sequence>MRLRIITAVFGIPLLLGIVLSGGWILKLAIGVMTLVGLYEFYTVMEKKAHPIKYIGYIYTMLFTFFVFPYDEWYFVFFMCFLFTLLLSIIFFHQKYNIIDVAVTFIGFFYVCILFFYVQKVRNLEYGEYFVWLIFISAWGSDTLAYFTGITIGKHKLCPQLSPKKTVEGALGGIVGGSLLSLIYGIIVTYITEIPIIYFPAICSIIGGTGAIVSQLGDLTASSVKRYVNIKDYGNLFPGHGGVLDRFDSILFTAPLVYYSIIVLNLIF</sequence>
<evidence type="ECO:0000256" key="10">
    <source>
        <dbReference type="ARBA" id="ARBA00022679"/>
    </source>
</evidence>
<keyword evidence="15 19" id="KW-0472">Membrane</keyword>
<dbReference type="PANTHER" id="PTHR46382">
    <property type="entry name" value="PHOSPHATIDATE CYTIDYLYLTRANSFERASE"/>
    <property type="match status" value="1"/>
</dbReference>
<keyword evidence="21" id="KW-1185">Reference proteome</keyword>
<dbReference type="GO" id="GO:0004605">
    <property type="term" value="F:phosphatidate cytidylyltransferase activity"/>
    <property type="evidence" value="ECO:0007669"/>
    <property type="project" value="UniProtKB-EC"/>
</dbReference>
<feature type="transmembrane region" description="Helical" evidence="19">
    <location>
        <begin position="250"/>
        <end position="267"/>
    </location>
</feature>
<comment type="catalytic activity">
    <reaction evidence="1 18">
        <text>a 1,2-diacyl-sn-glycero-3-phosphate + CTP + H(+) = a CDP-1,2-diacyl-sn-glycerol + diphosphate</text>
        <dbReference type="Rhea" id="RHEA:16229"/>
        <dbReference type="ChEBI" id="CHEBI:15378"/>
        <dbReference type="ChEBI" id="CHEBI:33019"/>
        <dbReference type="ChEBI" id="CHEBI:37563"/>
        <dbReference type="ChEBI" id="CHEBI:58332"/>
        <dbReference type="ChEBI" id="CHEBI:58608"/>
        <dbReference type="EC" id="2.7.7.41"/>
    </reaction>
</comment>
<evidence type="ECO:0000256" key="6">
    <source>
        <dbReference type="ARBA" id="ARBA00012487"/>
    </source>
</evidence>
<dbReference type="EMBL" id="CP121687">
    <property type="protein sequence ID" value="WZL70259.1"/>
    <property type="molecule type" value="Genomic_DNA"/>
</dbReference>
<evidence type="ECO:0000256" key="1">
    <source>
        <dbReference type="ARBA" id="ARBA00001698"/>
    </source>
</evidence>
<evidence type="ECO:0000256" key="5">
    <source>
        <dbReference type="ARBA" id="ARBA00010185"/>
    </source>
</evidence>
<feature type="transmembrane region" description="Helical" evidence="19">
    <location>
        <begin position="197"/>
        <end position="217"/>
    </location>
</feature>
<dbReference type="PROSITE" id="PS01315">
    <property type="entry name" value="CDS"/>
    <property type="match status" value="1"/>
</dbReference>
<evidence type="ECO:0000256" key="14">
    <source>
        <dbReference type="ARBA" id="ARBA00023098"/>
    </source>
</evidence>
<evidence type="ECO:0000256" key="19">
    <source>
        <dbReference type="SAM" id="Phobius"/>
    </source>
</evidence>
<evidence type="ECO:0000256" key="16">
    <source>
        <dbReference type="ARBA" id="ARBA00023209"/>
    </source>
</evidence>
<proteinExistence type="inferred from homology"/>
<keyword evidence="8" id="KW-1003">Cell membrane</keyword>
<comment type="pathway">
    <text evidence="3 18">Phospholipid metabolism; CDP-diacylglycerol biosynthesis; CDP-diacylglycerol from sn-glycerol 3-phosphate: step 3/3.</text>
</comment>
<keyword evidence="13 19" id="KW-1133">Transmembrane helix</keyword>
<evidence type="ECO:0000313" key="21">
    <source>
        <dbReference type="Proteomes" id="UP001486565"/>
    </source>
</evidence>
<evidence type="ECO:0000256" key="7">
    <source>
        <dbReference type="ARBA" id="ARBA00019373"/>
    </source>
</evidence>
<dbReference type="EC" id="2.7.7.41" evidence="6 18"/>
<dbReference type="Proteomes" id="UP001486565">
    <property type="component" value="Chromosome"/>
</dbReference>
<keyword evidence="10 18" id="KW-0808">Transferase</keyword>
<keyword evidence="12 18" id="KW-0548">Nucleotidyltransferase</keyword>
<evidence type="ECO:0000256" key="9">
    <source>
        <dbReference type="ARBA" id="ARBA00022516"/>
    </source>
</evidence>
<organism evidence="20 21">
    <name type="scientific">Defluviitalea saccharophila</name>
    <dbReference type="NCBI Taxonomy" id="879970"/>
    <lineage>
        <taxon>Bacteria</taxon>
        <taxon>Bacillati</taxon>
        <taxon>Bacillota</taxon>
        <taxon>Clostridia</taxon>
        <taxon>Lachnospirales</taxon>
        <taxon>Defluviitaleaceae</taxon>
        <taxon>Defluviitalea</taxon>
    </lineage>
</organism>
<evidence type="ECO:0000256" key="15">
    <source>
        <dbReference type="ARBA" id="ARBA00023136"/>
    </source>
</evidence>